<sequence length="275" mass="31139">PASSQLRPHCLARDRLKLWFPLKSRLASTSEGDSLAITEEDLQRVLTVMNMSWAPSMRECYGAGLLVFHVFCDERNVPEDQRCPVDTRTILNFVSSCAGSYSGKTLANYVYAIKAWHTLHGQPWEICQDELKASLDGASECTPEASKRKKREPFSIDLILEIRSHLDLSKPLDAAVYACLTTAFYALCRLGELTVKALKNFDSVKHVKRSNIQMDVKDRHDFIVTKIFLPRTKTSNVGQSVFWARQDNPTDPKAALLNHFAVNNPEQNAHLFAWR</sequence>
<dbReference type="OrthoDB" id="2664079at2759"/>
<organism evidence="2 3">
    <name type="scientific">Suillus luteus UH-Slu-Lm8-n1</name>
    <dbReference type="NCBI Taxonomy" id="930992"/>
    <lineage>
        <taxon>Eukaryota</taxon>
        <taxon>Fungi</taxon>
        <taxon>Dikarya</taxon>
        <taxon>Basidiomycota</taxon>
        <taxon>Agaricomycotina</taxon>
        <taxon>Agaricomycetes</taxon>
        <taxon>Agaricomycetidae</taxon>
        <taxon>Boletales</taxon>
        <taxon>Suillineae</taxon>
        <taxon>Suillaceae</taxon>
        <taxon>Suillus</taxon>
    </lineage>
</organism>
<evidence type="ECO:0000313" key="2">
    <source>
        <dbReference type="EMBL" id="KIK33230.1"/>
    </source>
</evidence>
<feature type="non-terminal residue" evidence="2">
    <location>
        <position position="275"/>
    </location>
</feature>
<dbReference type="GO" id="GO:0003677">
    <property type="term" value="F:DNA binding"/>
    <property type="evidence" value="ECO:0007669"/>
    <property type="project" value="UniProtKB-KW"/>
</dbReference>
<reference evidence="3" key="2">
    <citation type="submission" date="2015-01" db="EMBL/GenBank/DDBJ databases">
        <title>Evolutionary Origins and Diversification of the Mycorrhizal Mutualists.</title>
        <authorList>
            <consortium name="DOE Joint Genome Institute"/>
            <consortium name="Mycorrhizal Genomics Consortium"/>
            <person name="Kohler A."/>
            <person name="Kuo A."/>
            <person name="Nagy L.G."/>
            <person name="Floudas D."/>
            <person name="Copeland A."/>
            <person name="Barry K.W."/>
            <person name="Cichocki N."/>
            <person name="Veneault-Fourrey C."/>
            <person name="LaButti K."/>
            <person name="Lindquist E.A."/>
            <person name="Lipzen A."/>
            <person name="Lundell T."/>
            <person name="Morin E."/>
            <person name="Murat C."/>
            <person name="Riley R."/>
            <person name="Ohm R."/>
            <person name="Sun H."/>
            <person name="Tunlid A."/>
            <person name="Henrissat B."/>
            <person name="Grigoriev I.V."/>
            <person name="Hibbett D.S."/>
            <person name="Martin F."/>
        </authorList>
    </citation>
    <scope>NUCLEOTIDE SEQUENCE [LARGE SCALE GENOMIC DNA]</scope>
    <source>
        <strain evidence="3">UH-Slu-Lm8-n1</strain>
    </source>
</reference>
<dbReference type="Proteomes" id="UP000054485">
    <property type="component" value="Unassembled WGS sequence"/>
</dbReference>
<dbReference type="InterPro" id="IPR010998">
    <property type="entry name" value="Integrase_recombinase_N"/>
</dbReference>
<dbReference type="SUPFAM" id="SSF47823">
    <property type="entry name" value="lambda integrase-like, N-terminal domain"/>
    <property type="match status" value="1"/>
</dbReference>
<keyword evidence="1" id="KW-0238">DNA-binding</keyword>
<name>A0A0C9Z6T1_9AGAM</name>
<evidence type="ECO:0000313" key="3">
    <source>
        <dbReference type="Proteomes" id="UP000054485"/>
    </source>
</evidence>
<accession>A0A0C9Z6T1</accession>
<keyword evidence="3" id="KW-1185">Reference proteome</keyword>
<evidence type="ECO:0000256" key="1">
    <source>
        <dbReference type="ARBA" id="ARBA00023125"/>
    </source>
</evidence>
<protein>
    <recommendedName>
        <fullName evidence="4">DNA breaking-rejoining enzyme</fullName>
    </recommendedName>
</protein>
<dbReference type="InParanoid" id="A0A0C9Z6T1"/>
<dbReference type="AlphaFoldDB" id="A0A0C9Z6T1"/>
<proteinExistence type="predicted"/>
<dbReference type="Gene3D" id="1.10.150.130">
    <property type="match status" value="1"/>
</dbReference>
<evidence type="ECO:0008006" key="4">
    <source>
        <dbReference type="Google" id="ProtNLM"/>
    </source>
</evidence>
<reference evidence="2 3" key="1">
    <citation type="submission" date="2014-04" db="EMBL/GenBank/DDBJ databases">
        <authorList>
            <consortium name="DOE Joint Genome Institute"/>
            <person name="Kuo A."/>
            <person name="Ruytinx J."/>
            <person name="Rineau F."/>
            <person name="Colpaert J."/>
            <person name="Kohler A."/>
            <person name="Nagy L.G."/>
            <person name="Floudas D."/>
            <person name="Copeland A."/>
            <person name="Barry K.W."/>
            <person name="Cichocki N."/>
            <person name="Veneault-Fourrey C."/>
            <person name="LaButti K."/>
            <person name="Lindquist E.A."/>
            <person name="Lipzen A."/>
            <person name="Lundell T."/>
            <person name="Morin E."/>
            <person name="Murat C."/>
            <person name="Sun H."/>
            <person name="Tunlid A."/>
            <person name="Henrissat B."/>
            <person name="Grigoriev I.V."/>
            <person name="Hibbett D.S."/>
            <person name="Martin F."/>
            <person name="Nordberg H.P."/>
            <person name="Cantor M.N."/>
            <person name="Hua S.X."/>
        </authorList>
    </citation>
    <scope>NUCLEOTIDE SEQUENCE [LARGE SCALE GENOMIC DNA]</scope>
    <source>
        <strain evidence="2 3">UH-Slu-Lm8-n1</strain>
    </source>
</reference>
<dbReference type="HOGENOM" id="CLU_003292_2_1_1"/>
<dbReference type="STRING" id="930992.A0A0C9Z6T1"/>
<dbReference type="PANTHER" id="PTHR34605:SF3">
    <property type="entry name" value="P CELL-TYPE AGGLUTINATION PROTEIN MAP4-LIKE-RELATED"/>
    <property type="match status" value="1"/>
</dbReference>
<dbReference type="EMBL" id="KN835991">
    <property type="protein sequence ID" value="KIK33230.1"/>
    <property type="molecule type" value="Genomic_DNA"/>
</dbReference>
<dbReference type="PANTHER" id="PTHR34605">
    <property type="entry name" value="PHAGE_INTEGRASE DOMAIN-CONTAINING PROTEIN"/>
    <property type="match status" value="1"/>
</dbReference>
<feature type="non-terminal residue" evidence="2">
    <location>
        <position position="1"/>
    </location>
</feature>
<dbReference type="InterPro" id="IPR052925">
    <property type="entry name" value="Phage_Integrase-like_Recomb"/>
</dbReference>
<gene>
    <name evidence="2" type="ORF">CY34DRAFT_51880</name>
</gene>